<keyword evidence="1" id="KW-1133">Transmembrane helix</keyword>
<feature type="non-terminal residue" evidence="3">
    <location>
        <position position="1"/>
    </location>
</feature>
<feature type="transmembrane region" description="Helical" evidence="1">
    <location>
        <begin position="42"/>
        <end position="60"/>
    </location>
</feature>
<feature type="transmembrane region" description="Helical" evidence="1">
    <location>
        <begin position="16"/>
        <end position="36"/>
    </location>
</feature>
<dbReference type="AlphaFoldDB" id="A0A7V5H3E6"/>
<keyword evidence="1" id="KW-0812">Transmembrane</keyword>
<name>A0A7V5H3E6_CALAY</name>
<dbReference type="GO" id="GO:0016020">
    <property type="term" value="C:membrane"/>
    <property type="evidence" value="ECO:0007669"/>
    <property type="project" value="TreeGrafter"/>
</dbReference>
<dbReference type="GO" id="GO:0006629">
    <property type="term" value="P:lipid metabolic process"/>
    <property type="evidence" value="ECO:0007669"/>
    <property type="project" value="InterPro"/>
</dbReference>
<dbReference type="PANTHER" id="PTHR19353">
    <property type="entry name" value="FATTY ACID DESATURASE 2"/>
    <property type="match status" value="1"/>
</dbReference>
<dbReference type="InterPro" id="IPR012171">
    <property type="entry name" value="Fatty_acid_desaturase"/>
</dbReference>
<evidence type="ECO:0000256" key="1">
    <source>
        <dbReference type="SAM" id="Phobius"/>
    </source>
</evidence>
<evidence type="ECO:0000313" key="3">
    <source>
        <dbReference type="EMBL" id="HHE54815.1"/>
    </source>
</evidence>
<comment type="caution">
    <text evidence="3">The sequence shown here is derived from an EMBL/GenBank/DDBJ whole genome shotgun (WGS) entry which is preliminary data.</text>
</comment>
<dbReference type="GO" id="GO:0016717">
    <property type="term" value="F:oxidoreductase activity, acting on paired donors, with oxidation of a pair of donors resulting in the reduction of molecular oxygen to two molecules of water"/>
    <property type="evidence" value="ECO:0007669"/>
    <property type="project" value="TreeGrafter"/>
</dbReference>
<sequence>NRLPARSSKPKAKRSVWLTNLAIAGLISGVSLLIGWKTFLMIQIPTMFIGGVVGIWLFYVQHQFEDTYWSNGESWDVVQASIQGSSYYQLPAVLHWLTGNIGYHHIHHLRSGIPFYNLPACHQEVELFKQVAPLTIKRSLKSVKLHLWDEQRKKLIGFKEIKAA</sequence>
<gene>
    <name evidence="3" type="ORF">ENL21_03465</name>
</gene>
<proteinExistence type="predicted"/>
<accession>A0A7V5H3E6</accession>
<protein>
    <submittedName>
        <fullName evidence="3">Fatty acid desaturase</fullName>
    </submittedName>
</protein>
<organism evidence="3">
    <name type="scientific">Caldithrix abyssi</name>
    <dbReference type="NCBI Taxonomy" id="187145"/>
    <lineage>
        <taxon>Bacteria</taxon>
        <taxon>Pseudomonadati</taxon>
        <taxon>Calditrichota</taxon>
        <taxon>Calditrichia</taxon>
        <taxon>Calditrichales</taxon>
        <taxon>Calditrichaceae</taxon>
        <taxon>Caldithrix</taxon>
    </lineage>
</organism>
<dbReference type="Proteomes" id="UP000886111">
    <property type="component" value="Unassembled WGS sequence"/>
</dbReference>
<dbReference type="Pfam" id="PF00487">
    <property type="entry name" value="FA_desaturase"/>
    <property type="match status" value="1"/>
</dbReference>
<keyword evidence="1" id="KW-0472">Membrane</keyword>
<dbReference type="PANTHER" id="PTHR19353:SF73">
    <property type="entry name" value="FATTY ACID DESATURASE"/>
    <property type="match status" value="1"/>
</dbReference>
<dbReference type="InterPro" id="IPR005804">
    <property type="entry name" value="FA_desaturase_dom"/>
</dbReference>
<evidence type="ECO:0000259" key="2">
    <source>
        <dbReference type="Pfam" id="PF00487"/>
    </source>
</evidence>
<dbReference type="EMBL" id="DRTD01000247">
    <property type="protein sequence ID" value="HHE54815.1"/>
    <property type="molecule type" value="Genomic_DNA"/>
</dbReference>
<feature type="domain" description="Fatty acid desaturase" evidence="2">
    <location>
        <begin position="11"/>
        <end position="125"/>
    </location>
</feature>
<reference evidence="3" key="1">
    <citation type="journal article" date="2020" name="mSystems">
        <title>Genome- and Community-Level Interaction Insights into Carbon Utilization and Element Cycling Functions of Hydrothermarchaeota in Hydrothermal Sediment.</title>
        <authorList>
            <person name="Zhou Z."/>
            <person name="Liu Y."/>
            <person name="Xu W."/>
            <person name="Pan J."/>
            <person name="Luo Z.H."/>
            <person name="Li M."/>
        </authorList>
    </citation>
    <scope>NUCLEOTIDE SEQUENCE [LARGE SCALE GENOMIC DNA]</scope>
    <source>
        <strain evidence="3">HyVt-76</strain>
    </source>
</reference>